<evidence type="ECO:0000313" key="3">
    <source>
        <dbReference type="Proteomes" id="UP000055048"/>
    </source>
</evidence>
<name>A0A0V0T3X4_9BILA</name>
<reference evidence="2 3" key="1">
    <citation type="submission" date="2015-01" db="EMBL/GenBank/DDBJ databases">
        <title>Evolution of Trichinella species and genotypes.</title>
        <authorList>
            <person name="Korhonen P.K."/>
            <person name="Edoardo P."/>
            <person name="Giuseppe L.R."/>
            <person name="Gasser R.B."/>
        </authorList>
    </citation>
    <scope>NUCLEOTIDE SEQUENCE [LARGE SCALE GENOMIC DNA]</scope>
    <source>
        <strain evidence="2">ISS417</strain>
    </source>
</reference>
<dbReference type="OrthoDB" id="10508846at2759"/>
<dbReference type="EMBL" id="JYDJ01000768">
    <property type="protein sequence ID" value="KRX33557.1"/>
    <property type="molecule type" value="Genomic_DNA"/>
</dbReference>
<dbReference type="AlphaFoldDB" id="A0A0V0T3X4"/>
<dbReference type="Proteomes" id="UP000055048">
    <property type="component" value="Unassembled WGS sequence"/>
</dbReference>
<protein>
    <submittedName>
        <fullName evidence="2">Uncharacterized protein</fullName>
    </submittedName>
</protein>
<keyword evidence="3" id="KW-1185">Reference proteome</keyword>
<feature type="compositionally biased region" description="Low complexity" evidence="1">
    <location>
        <begin position="36"/>
        <end position="48"/>
    </location>
</feature>
<organism evidence="2 3">
    <name type="scientific">Trichinella murrelli</name>
    <dbReference type="NCBI Taxonomy" id="144512"/>
    <lineage>
        <taxon>Eukaryota</taxon>
        <taxon>Metazoa</taxon>
        <taxon>Ecdysozoa</taxon>
        <taxon>Nematoda</taxon>
        <taxon>Enoplea</taxon>
        <taxon>Dorylaimia</taxon>
        <taxon>Trichinellida</taxon>
        <taxon>Trichinellidae</taxon>
        <taxon>Trichinella</taxon>
    </lineage>
</organism>
<sequence length="89" mass="9502">MRPIVRAWSPGRITGCFMCDGNSAFSSLPPTRRNPSSSMKGSSRLSRLVATTRPFRDSAGSSELKASDWAICTHVPSAFRSSATVSAPP</sequence>
<proteinExistence type="predicted"/>
<feature type="region of interest" description="Disordered" evidence="1">
    <location>
        <begin position="25"/>
        <end position="48"/>
    </location>
</feature>
<comment type="caution">
    <text evidence="2">The sequence shown here is derived from an EMBL/GenBank/DDBJ whole genome shotgun (WGS) entry which is preliminary data.</text>
</comment>
<accession>A0A0V0T3X4</accession>
<feature type="compositionally biased region" description="Polar residues" evidence="1">
    <location>
        <begin position="25"/>
        <end position="35"/>
    </location>
</feature>
<evidence type="ECO:0000313" key="2">
    <source>
        <dbReference type="EMBL" id="KRX33557.1"/>
    </source>
</evidence>
<evidence type="ECO:0000256" key="1">
    <source>
        <dbReference type="SAM" id="MobiDB-lite"/>
    </source>
</evidence>
<gene>
    <name evidence="2" type="ORF">T05_1723</name>
</gene>